<proteinExistence type="inferred from homology"/>
<evidence type="ECO:0000256" key="6">
    <source>
        <dbReference type="ARBA" id="ARBA00023136"/>
    </source>
</evidence>
<dbReference type="InterPro" id="IPR025966">
    <property type="entry name" value="OppC_N"/>
</dbReference>
<reference evidence="10 12" key="2">
    <citation type="submission" date="2015-07" db="EMBL/GenBank/DDBJ databases">
        <title>Whole genome sequence of Ardenticatena maritima DSM 23922.</title>
        <authorList>
            <person name="Hemp J."/>
            <person name="Ward L.M."/>
            <person name="Pace L.A."/>
            <person name="Fischer W.W."/>
        </authorList>
    </citation>
    <scope>NUCLEOTIDE SEQUENCE [LARGE SCALE GENOMIC DNA]</scope>
    <source>
        <strain evidence="10 12">110S</strain>
    </source>
</reference>
<dbReference type="PANTHER" id="PTHR43386">
    <property type="entry name" value="OLIGOPEPTIDE TRANSPORT SYSTEM PERMEASE PROTEIN APPC"/>
    <property type="match status" value="1"/>
</dbReference>
<comment type="subcellular location">
    <subcellularLocation>
        <location evidence="1 7">Cell membrane</location>
        <topology evidence="1 7">Multi-pass membrane protein</topology>
    </subcellularLocation>
</comment>
<keyword evidence="4 7" id="KW-0812">Transmembrane</keyword>
<dbReference type="Gene3D" id="1.10.3720.10">
    <property type="entry name" value="MetI-like"/>
    <property type="match status" value="1"/>
</dbReference>
<sequence length="298" mass="32977">MAVAELDAQQLLTVEEESQWRVILRQFLRHRLAVFGLFVITVFVLLAVFAPLITPYDPTRIERGKSDLPPLTEGHWLGTDDLGRDMLARLLYAGRISLFVGFTVTLCSITIGTIVGAVSGYYGGLVDSILMRLVDFMLTLPTLPILLVISKIFGKGGNIWLIIIVLVAFGWMGTSRLVRGMVLSLKEQEFIEAERALGASTPRIIFMHLLPNSFAPIIVAATLEVGGVIITEAALSFLGFGIQPPTPTWGQMLQNVQSDMWTAPWRAFFPGFFIFMTSLSFNFIGDGLRDALDPRLKV</sequence>
<dbReference type="Pfam" id="PF12911">
    <property type="entry name" value="OppC_N"/>
    <property type="match status" value="1"/>
</dbReference>
<keyword evidence="3" id="KW-1003">Cell membrane</keyword>
<feature type="transmembrane region" description="Helical" evidence="7">
    <location>
        <begin position="96"/>
        <end position="121"/>
    </location>
</feature>
<evidence type="ECO:0000313" key="9">
    <source>
        <dbReference type="EMBL" id="GAP62375.1"/>
    </source>
</evidence>
<dbReference type="RefSeq" id="WP_054492307.1">
    <property type="nucleotide sequence ID" value="NZ_BBZA01000051.1"/>
</dbReference>
<feature type="transmembrane region" description="Helical" evidence="7">
    <location>
        <begin position="263"/>
        <end position="285"/>
    </location>
</feature>
<gene>
    <name evidence="9" type="ORF">ARMA_0798</name>
    <name evidence="10" type="ORF">SE16_11530</name>
</gene>
<organism evidence="9 11">
    <name type="scientific">Ardenticatena maritima</name>
    <dbReference type="NCBI Taxonomy" id="872965"/>
    <lineage>
        <taxon>Bacteria</taxon>
        <taxon>Bacillati</taxon>
        <taxon>Chloroflexota</taxon>
        <taxon>Ardenticatenia</taxon>
        <taxon>Ardenticatenales</taxon>
        <taxon>Ardenticatenaceae</taxon>
        <taxon>Ardenticatena</taxon>
    </lineage>
</organism>
<evidence type="ECO:0000256" key="3">
    <source>
        <dbReference type="ARBA" id="ARBA00022475"/>
    </source>
</evidence>
<dbReference type="EMBL" id="BBZA01000051">
    <property type="protein sequence ID" value="GAP62375.1"/>
    <property type="molecule type" value="Genomic_DNA"/>
</dbReference>
<keyword evidence="6 7" id="KW-0472">Membrane</keyword>
<evidence type="ECO:0000313" key="10">
    <source>
        <dbReference type="EMBL" id="KPL87162.1"/>
    </source>
</evidence>
<evidence type="ECO:0000256" key="4">
    <source>
        <dbReference type="ARBA" id="ARBA00022692"/>
    </source>
</evidence>
<dbReference type="InterPro" id="IPR035906">
    <property type="entry name" value="MetI-like_sf"/>
</dbReference>
<dbReference type="CDD" id="cd06261">
    <property type="entry name" value="TM_PBP2"/>
    <property type="match status" value="1"/>
</dbReference>
<feature type="transmembrane region" description="Helical" evidence="7">
    <location>
        <begin position="217"/>
        <end position="243"/>
    </location>
</feature>
<dbReference type="PATRIC" id="fig|872965.6.peg.2771"/>
<dbReference type="InterPro" id="IPR000515">
    <property type="entry name" value="MetI-like"/>
</dbReference>
<name>A0A0M8K5W0_9CHLR</name>
<dbReference type="EMBL" id="LGKN01000006">
    <property type="protein sequence ID" value="KPL87162.1"/>
    <property type="molecule type" value="Genomic_DNA"/>
</dbReference>
<feature type="transmembrane region" description="Helical" evidence="7">
    <location>
        <begin position="32"/>
        <end position="53"/>
    </location>
</feature>
<dbReference type="Pfam" id="PF00528">
    <property type="entry name" value="BPD_transp_1"/>
    <property type="match status" value="1"/>
</dbReference>
<evidence type="ECO:0000259" key="8">
    <source>
        <dbReference type="PROSITE" id="PS50928"/>
    </source>
</evidence>
<dbReference type="Proteomes" id="UP000050502">
    <property type="component" value="Unassembled WGS sequence"/>
</dbReference>
<dbReference type="InParanoid" id="A0A0M8K5W0"/>
<dbReference type="NCBIfam" id="NF045476">
    <property type="entry name" value="Opp4C"/>
    <property type="match status" value="1"/>
</dbReference>
<evidence type="ECO:0000256" key="7">
    <source>
        <dbReference type="RuleBase" id="RU363032"/>
    </source>
</evidence>
<dbReference type="GO" id="GO:0055085">
    <property type="term" value="P:transmembrane transport"/>
    <property type="evidence" value="ECO:0007669"/>
    <property type="project" value="InterPro"/>
</dbReference>
<dbReference type="OrthoDB" id="9776213at2"/>
<comment type="similarity">
    <text evidence="7">Belongs to the binding-protein-dependent transport system permease family.</text>
</comment>
<evidence type="ECO:0000256" key="2">
    <source>
        <dbReference type="ARBA" id="ARBA00022448"/>
    </source>
</evidence>
<dbReference type="SUPFAM" id="SSF161098">
    <property type="entry name" value="MetI-like"/>
    <property type="match status" value="1"/>
</dbReference>
<dbReference type="GO" id="GO:0005886">
    <property type="term" value="C:plasma membrane"/>
    <property type="evidence" value="ECO:0007669"/>
    <property type="project" value="UniProtKB-SubCell"/>
</dbReference>
<keyword evidence="2 7" id="KW-0813">Transport</keyword>
<dbReference type="AlphaFoldDB" id="A0A0M8K5W0"/>
<evidence type="ECO:0000256" key="1">
    <source>
        <dbReference type="ARBA" id="ARBA00004651"/>
    </source>
</evidence>
<evidence type="ECO:0000313" key="11">
    <source>
        <dbReference type="Proteomes" id="UP000037784"/>
    </source>
</evidence>
<dbReference type="FunCoup" id="A0A0M8K5W0">
    <property type="interactions" value="168"/>
</dbReference>
<reference evidence="9 11" key="1">
    <citation type="journal article" date="2015" name="Genome Announc.">
        <title>Draft Genome Sequence of a Heterotrophic Facultative Anaerobic Thermophilic Bacterium, Ardenticatena maritima Strain 110ST.</title>
        <authorList>
            <person name="Kawaichi S."/>
            <person name="Yoshida T."/>
            <person name="Sako Y."/>
            <person name="Nakamura R."/>
        </authorList>
    </citation>
    <scope>NUCLEOTIDE SEQUENCE [LARGE SCALE GENOMIC DNA]</scope>
    <source>
        <strain evidence="9 11">110S</strain>
    </source>
</reference>
<reference evidence="11" key="3">
    <citation type="submission" date="2015-08" db="EMBL/GenBank/DDBJ databases">
        <title>Draft Genome Sequence of a Heterotrophic Facultative Anaerobic Bacterium Ardenticatena maritima Strain 110S.</title>
        <authorList>
            <person name="Kawaichi S."/>
            <person name="Yoshida T."/>
            <person name="Sako Y."/>
            <person name="Nakamura R."/>
        </authorList>
    </citation>
    <scope>NUCLEOTIDE SEQUENCE [LARGE SCALE GENOMIC DNA]</scope>
    <source>
        <strain evidence="11">110S</strain>
    </source>
</reference>
<keyword evidence="11" id="KW-1185">Reference proteome</keyword>
<feature type="transmembrane region" description="Helical" evidence="7">
    <location>
        <begin position="133"/>
        <end position="153"/>
    </location>
</feature>
<feature type="domain" description="ABC transmembrane type-1" evidence="8">
    <location>
        <begin position="94"/>
        <end position="285"/>
    </location>
</feature>
<keyword evidence="5 7" id="KW-1133">Transmembrane helix</keyword>
<comment type="caution">
    <text evidence="9">The sequence shown here is derived from an EMBL/GenBank/DDBJ whole genome shotgun (WGS) entry which is preliminary data.</text>
</comment>
<evidence type="ECO:0000313" key="12">
    <source>
        <dbReference type="Proteomes" id="UP000050502"/>
    </source>
</evidence>
<accession>A0A0M8K5W0</accession>
<dbReference type="PROSITE" id="PS50928">
    <property type="entry name" value="ABC_TM1"/>
    <property type="match status" value="1"/>
</dbReference>
<dbReference type="PANTHER" id="PTHR43386:SF23">
    <property type="entry name" value="ABC TRANSPORTER"/>
    <property type="match status" value="1"/>
</dbReference>
<feature type="transmembrane region" description="Helical" evidence="7">
    <location>
        <begin position="159"/>
        <end position="178"/>
    </location>
</feature>
<evidence type="ECO:0000256" key="5">
    <source>
        <dbReference type="ARBA" id="ARBA00022989"/>
    </source>
</evidence>
<dbReference type="InterPro" id="IPR053523">
    <property type="entry name" value="Oligopeptide_permease_AppC"/>
</dbReference>
<dbReference type="Proteomes" id="UP000037784">
    <property type="component" value="Unassembled WGS sequence"/>
</dbReference>
<protein>
    <submittedName>
        <fullName evidence="9">Peptide/nickel transport system permease protein</fullName>
    </submittedName>
</protein>
<dbReference type="STRING" id="872965.SE16_11530"/>
<dbReference type="InterPro" id="IPR050366">
    <property type="entry name" value="BP-dependent_transpt_permease"/>
</dbReference>